<accession>A0ABQ6JGB9</accession>
<comment type="caution">
    <text evidence="1">The sequence shown here is derived from an EMBL/GenBank/DDBJ whole genome shotgun (WGS) entry which is preliminary data.</text>
</comment>
<protein>
    <submittedName>
        <fullName evidence="1">Uncharacterized protein</fullName>
    </submittedName>
</protein>
<reference evidence="2" key="1">
    <citation type="journal article" date="2019" name="Int. J. Syst. Evol. Microbiol.">
        <title>The Global Catalogue of Microorganisms (GCM) 10K type strain sequencing project: providing services to taxonomists for standard genome sequencing and annotation.</title>
        <authorList>
            <consortium name="The Broad Institute Genomics Platform"/>
            <consortium name="The Broad Institute Genome Sequencing Center for Infectious Disease"/>
            <person name="Wu L."/>
            <person name="Ma J."/>
        </authorList>
    </citation>
    <scope>NUCLEOTIDE SEQUENCE [LARGE SCALE GENOMIC DNA]</scope>
    <source>
        <strain evidence="2">NBRC 108730</strain>
    </source>
</reference>
<sequence length="43" mass="4130">MYAVCLAVSGAVIAGLGSWALTRALAATGALAPLASGRTAARV</sequence>
<dbReference type="Proteomes" id="UP001157017">
    <property type="component" value="Unassembled WGS sequence"/>
</dbReference>
<keyword evidence="2" id="KW-1185">Reference proteome</keyword>
<organism evidence="1 2">
    <name type="scientific">Angustibacter aerolatus</name>
    <dbReference type="NCBI Taxonomy" id="1162965"/>
    <lineage>
        <taxon>Bacteria</taxon>
        <taxon>Bacillati</taxon>
        <taxon>Actinomycetota</taxon>
        <taxon>Actinomycetes</taxon>
        <taxon>Kineosporiales</taxon>
        <taxon>Kineosporiaceae</taxon>
    </lineage>
</organism>
<evidence type="ECO:0000313" key="2">
    <source>
        <dbReference type="Proteomes" id="UP001157017"/>
    </source>
</evidence>
<gene>
    <name evidence="1" type="ORF">GCM10025868_25170</name>
</gene>
<evidence type="ECO:0000313" key="1">
    <source>
        <dbReference type="EMBL" id="GMA87267.1"/>
    </source>
</evidence>
<proteinExistence type="predicted"/>
<name>A0ABQ6JGB9_9ACTN</name>
<dbReference type="EMBL" id="BSUZ01000001">
    <property type="protein sequence ID" value="GMA87267.1"/>
    <property type="molecule type" value="Genomic_DNA"/>
</dbReference>